<dbReference type="PIRSF" id="PIRSF038994">
    <property type="entry name" value="NagA"/>
    <property type="match status" value="1"/>
</dbReference>
<proteinExistence type="inferred from homology"/>
<evidence type="ECO:0000313" key="14">
    <source>
        <dbReference type="EMBL" id="PJF35553.1"/>
    </source>
</evidence>
<feature type="binding site" evidence="11">
    <location>
        <position position="140"/>
    </location>
    <ligand>
        <name>substrate</name>
    </ligand>
</feature>
<keyword evidence="5 9" id="KW-0378">Hydrolase</keyword>
<evidence type="ECO:0000256" key="3">
    <source>
        <dbReference type="ARBA" id="ARBA00018029"/>
    </source>
</evidence>
<evidence type="ECO:0000256" key="11">
    <source>
        <dbReference type="PIRSR" id="PIRSR038994-2"/>
    </source>
</evidence>
<keyword evidence="6 9" id="KW-0119">Carbohydrate metabolism</keyword>
<feature type="binding site" evidence="12">
    <location>
        <position position="129"/>
    </location>
    <ligand>
        <name>Zn(2+)</name>
        <dbReference type="ChEBI" id="CHEBI:29105"/>
    </ligand>
</feature>
<dbReference type="Pfam" id="PF01979">
    <property type="entry name" value="Amidohydro_1"/>
    <property type="match status" value="1"/>
</dbReference>
<evidence type="ECO:0000256" key="7">
    <source>
        <dbReference type="ARBA" id="ARBA00047647"/>
    </source>
</evidence>
<evidence type="ECO:0000256" key="5">
    <source>
        <dbReference type="ARBA" id="ARBA00022801"/>
    </source>
</evidence>
<feature type="binding site" evidence="12">
    <location>
        <position position="193"/>
    </location>
    <ligand>
        <name>Zn(2+)</name>
        <dbReference type="ChEBI" id="CHEBI:29105"/>
    </ligand>
</feature>
<organism evidence="14 15">
    <name type="scientific">Candidatus Thermofonsia Clade 1 bacterium</name>
    <dbReference type="NCBI Taxonomy" id="2364210"/>
    <lineage>
        <taxon>Bacteria</taxon>
        <taxon>Bacillati</taxon>
        <taxon>Chloroflexota</taxon>
        <taxon>Candidatus Thermofontia</taxon>
        <taxon>Candidatus Thermofonsia Clade 1</taxon>
    </lineage>
</organism>
<dbReference type="FunFam" id="3.20.20.140:FF:000004">
    <property type="entry name" value="N-acetylglucosamine-6-phosphate deacetylase"/>
    <property type="match status" value="1"/>
</dbReference>
<evidence type="ECO:0000256" key="9">
    <source>
        <dbReference type="PIRNR" id="PIRNR038994"/>
    </source>
</evidence>
<feature type="domain" description="Amidohydrolase-related" evidence="13">
    <location>
        <begin position="50"/>
        <end position="377"/>
    </location>
</feature>
<evidence type="ECO:0000256" key="6">
    <source>
        <dbReference type="ARBA" id="ARBA00023277"/>
    </source>
</evidence>
<dbReference type="GO" id="GO:0006046">
    <property type="term" value="P:N-acetylglucosamine catabolic process"/>
    <property type="evidence" value="ECO:0007669"/>
    <property type="project" value="TreeGrafter"/>
</dbReference>
<dbReference type="PANTHER" id="PTHR11113:SF14">
    <property type="entry name" value="N-ACETYLGLUCOSAMINE-6-PHOSPHATE DEACETYLASE"/>
    <property type="match status" value="1"/>
</dbReference>
<dbReference type="SUPFAM" id="SSF51556">
    <property type="entry name" value="Metallo-dependent hydrolases"/>
    <property type="match status" value="1"/>
</dbReference>
<feature type="binding site" evidence="11">
    <location>
        <position position="249"/>
    </location>
    <ligand>
        <name>substrate</name>
    </ligand>
</feature>
<sequence>MQYLFENVRVLAPEGSADWLLTDEARIAQIGHGAAPDCPDALRINGADGYLAPAFIDMHVHGSHGFDTMDATPEALRCMARFFAAHGVANFLATTMTASREAIGAALRNVAECLGAQPDGATLLGAHLEGPYINAKARGAQPADHVRLAEPSEYADWLALNVIRQVTVAPEFTENIAFMQACVQRGILVSIGHTQASYEQALIAVQHGARQTTHTFNAMTGLHHRAPGVVGAALTCELLTCELIADNLHVHPAAMALLVRAKGTKGVIAITDAIRATGLSEGESELGSQTVYVREGKATLADGTLAGSLLTMDAALRNLQAATGLSLEALMPIFSANAARQLNLAHRKGSLRVGYDADLVLLDPALQVQMTFAEGRLIYQRRI</sequence>
<dbReference type="Gene3D" id="3.20.20.140">
    <property type="entry name" value="Metal-dependent hydrolases"/>
    <property type="match status" value="1"/>
</dbReference>
<dbReference type="PANTHER" id="PTHR11113">
    <property type="entry name" value="N-ACETYLGLUCOSAMINE-6-PHOSPHATE DEACETYLASE"/>
    <property type="match status" value="1"/>
</dbReference>
<name>A0A2M8PDC6_9CHLR</name>
<comment type="pathway">
    <text evidence="8">Amino-sugar metabolism; N-acetylneuraminate degradation; D-fructose 6-phosphate from N-acetylneuraminate: step 4/5.</text>
</comment>
<dbReference type="Gene3D" id="2.30.40.10">
    <property type="entry name" value="Urease, subunit C, domain 1"/>
    <property type="match status" value="1"/>
</dbReference>
<accession>A0A2M8PDC6</accession>
<dbReference type="InterPro" id="IPR003764">
    <property type="entry name" value="GlcNAc_6-P_deAcase"/>
</dbReference>
<comment type="caution">
    <text evidence="14">The sequence shown here is derived from an EMBL/GenBank/DDBJ whole genome shotgun (WGS) entry which is preliminary data.</text>
</comment>
<dbReference type="InterPro" id="IPR006680">
    <property type="entry name" value="Amidohydro-rel"/>
</dbReference>
<protein>
    <recommendedName>
        <fullName evidence="3">N-acetylglucosamine-6-phosphate deacetylase</fullName>
        <ecNumber evidence="2">3.5.1.25</ecNumber>
    </recommendedName>
</protein>
<dbReference type="NCBIfam" id="TIGR00221">
    <property type="entry name" value="nagA"/>
    <property type="match status" value="1"/>
</dbReference>
<keyword evidence="4 12" id="KW-0479">Metal-binding</keyword>
<gene>
    <name evidence="14" type="primary">nagA</name>
    <name evidence="14" type="ORF">CUN49_09970</name>
</gene>
<feature type="active site" description="Proton donor/acceptor" evidence="10">
    <location>
        <position position="272"/>
    </location>
</feature>
<comment type="cofactor">
    <cofactor evidence="12">
        <name>a divalent metal cation</name>
        <dbReference type="ChEBI" id="CHEBI:60240"/>
    </cofactor>
    <text evidence="12">Binds 1 divalent metal cation per subunit.</text>
</comment>
<dbReference type="GO" id="GO:0046872">
    <property type="term" value="F:metal ion binding"/>
    <property type="evidence" value="ECO:0007669"/>
    <property type="project" value="UniProtKB-KW"/>
</dbReference>
<reference evidence="14 15" key="1">
    <citation type="submission" date="2017-11" db="EMBL/GenBank/DDBJ databases">
        <title>Evolution of Phototrophy in the Chloroflexi Phylum Driven by Horizontal Gene Transfer.</title>
        <authorList>
            <person name="Ward L.M."/>
            <person name="Hemp J."/>
            <person name="Shih P.M."/>
            <person name="Mcglynn S.E."/>
            <person name="Fischer W."/>
        </authorList>
    </citation>
    <scope>NUCLEOTIDE SEQUENCE [LARGE SCALE GENOMIC DNA]</scope>
    <source>
        <strain evidence="14">JP3_13</strain>
    </source>
</reference>
<comment type="catalytic activity">
    <reaction evidence="7">
        <text>N-acetyl-D-glucosamine 6-phosphate + H2O = D-glucosamine 6-phosphate + acetate</text>
        <dbReference type="Rhea" id="RHEA:22936"/>
        <dbReference type="ChEBI" id="CHEBI:15377"/>
        <dbReference type="ChEBI" id="CHEBI:30089"/>
        <dbReference type="ChEBI" id="CHEBI:57513"/>
        <dbReference type="ChEBI" id="CHEBI:58725"/>
        <dbReference type="EC" id="3.5.1.25"/>
    </reaction>
</comment>
<feature type="binding site" evidence="11">
    <location>
        <begin position="305"/>
        <end position="307"/>
    </location>
    <ligand>
        <name>substrate</name>
    </ligand>
</feature>
<dbReference type="Proteomes" id="UP000229681">
    <property type="component" value="Unassembled WGS sequence"/>
</dbReference>
<evidence type="ECO:0000256" key="10">
    <source>
        <dbReference type="PIRSR" id="PIRSR038994-1"/>
    </source>
</evidence>
<dbReference type="EMBL" id="PGTM01000139">
    <property type="protein sequence ID" value="PJF35553.1"/>
    <property type="molecule type" value="Genomic_DNA"/>
</dbReference>
<feature type="binding site" evidence="12">
    <location>
        <position position="214"/>
    </location>
    <ligand>
        <name>Zn(2+)</name>
        <dbReference type="ChEBI" id="CHEBI:29105"/>
    </ligand>
</feature>
<evidence type="ECO:0000256" key="12">
    <source>
        <dbReference type="PIRSR" id="PIRSR038994-3"/>
    </source>
</evidence>
<comment type="similarity">
    <text evidence="1 9">Belongs to the metallo-dependent hydrolases superfamily. NagA family.</text>
</comment>
<dbReference type="InterPro" id="IPR011059">
    <property type="entry name" value="Metal-dep_hydrolase_composite"/>
</dbReference>
<feature type="binding site" evidence="11">
    <location>
        <begin position="217"/>
        <end position="218"/>
    </location>
    <ligand>
        <name>substrate</name>
    </ligand>
</feature>
<feature type="binding site" evidence="11">
    <location>
        <position position="225"/>
    </location>
    <ligand>
        <name>substrate</name>
    </ligand>
</feature>
<dbReference type="InterPro" id="IPR032466">
    <property type="entry name" value="Metal_Hydrolase"/>
</dbReference>
<evidence type="ECO:0000256" key="1">
    <source>
        <dbReference type="ARBA" id="ARBA00010716"/>
    </source>
</evidence>
<evidence type="ECO:0000259" key="13">
    <source>
        <dbReference type="Pfam" id="PF01979"/>
    </source>
</evidence>
<evidence type="ECO:0000313" key="15">
    <source>
        <dbReference type="Proteomes" id="UP000229681"/>
    </source>
</evidence>
<evidence type="ECO:0000256" key="2">
    <source>
        <dbReference type="ARBA" id="ARBA00011899"/>
    </source>
</evidence>
<dbReference type="CDD" id="cd00854">
    <property type="entry name" value="NagA"/>
    <property type="match status" value="1"/>
</dbReference>
<evidence type="ECO:0000256" key="8">
    <source>
        <dbReference type="ARBA" id="ARBA00060590"/>
    </source>
</evidence>
<dbReference type="GO" id="GO:0008448">
    <property type="term" value="F:N-acetylglucosamine-6-phosphate deacetylase activity"/>
    <property type="evidence" value="ECO:0007669"/>
    <property type="project" value="UniProtKB-EC"/>
</dbReference>
<dbReference type="AlphaFoldDB" id="A0A2M8PDC6"/>
<dbReference type="SUPFAM" id="SSF51338">
    <property type="entry name" value="Composite domain of metallo-dependent hydrolases"/>
    <property type="match status" value="1"/>
</dbReference>
<dbReference type="EC" id="3.5.1.25" evidence="2"/>
<evidence type="ECO:0000256" key="4">
    <source>
        <dbReference type="ARBA" id="ARBA00022723"/>
    </source>
</evidence>